<dbReference type="InterPro" id="IPR015943">
    <property type="entry name" value="WD40/YVTN_repeat-like_dom_sf"/>
</dbReference>
<organism evidence="1 2">
    <name type="scientific">Brachionus plicatilis</name>
    <name type="common">Marine rotifer</name>
    <name type="synonym">Brachionus muelleri</name>
    <dbReference type="NCBI Taxonomy" id="10195"/>
    <lineage>
        <taxon>Eukaryota</taxon>
        <taxon>Metazoa</taxon>
        <taxon>Spiralia</taxon>
        <taxon>Gnathifera</taxon>
        <taxon>Rotifera</taxon>
        <taxon>Eurotatoria</taxon>
        <taxon>Monogononta</taxon>
        <taxon>Pseudotrocha</taxon>
        <taxon>Ploima</taxon>
        <taxon>Brachionidae</taxon>
        <taxon>Brachionus</taxon>
    </lineage>
</organism>
<dbReference type="GO" id="GO:0030687">
    <property type="term" value="C:preribosome, large subunit precursor"/>
    <property type="evidence" value="ECO:0007669"/>
    <property type="project" value="TreeGrafter"/>
</dbReference>
<dbReference type="SUPFAM" id="SSF50978">
    <property type="entry name" value="WD40 repeat-like"/>
    <property type="match status" value="1"/>
</dbReference>
<dbReference type="STRING" id="10195.A0A3M7SN11"/>
<reference evidence="1 2" key="1">
    <citation type="journal article" date="2018" name="Sci. Rep.">
        <title>Genomic signatures of local adaptation to the degree of environmental predictability in rotifers.</title>
        <authorList>
            <person name="Franch-Gras L."/>
            <person name="Hahn C."/>
            <person name="Garcia-Roger E.M."/>
            <person name="Carmona M.J."/>
            <person name="Serra M."/>
            <person name="Gomez A."/>
        </authorList>
    </citation>
    <scope>NUCLEOTIDE SEQUENCE [LARGE SCALE GENOMIC DNA]</scope>
    <source>
        <strain evidence="1">HYR1</strain>
    </source>
</reference>
<dbReference type="PANTHER" id="PTHR16038:SF4">
    <property type="entry name" value="WD REPEAT-CONTAINING PROTEIN 74"/>
    <property type="match status" value="1"/>
</dbReference>
<dbReference type="SMART" id="SM00320">
    <property type="entry name" value="WD40"/>
    <property type="match status" value="4"/>
</dbReference>
<dbReference type="InterPro" id="IPR037379">
    <property type="entry name" value="WDR74/Nsa1"/>
</dbReference>
<name>A0A3M7SN11_BRAPC</name>
<gene>
    <name evidence="1" type="ORF">BpHYR1_037014</name>
</gene>
<dbReference type="Proteomes" id="UP000276133">
    <property type="component" value="Unassembled WGS sequence"/>
</dbReference>
<dbReference type="OrthoDB" id="18388at2759"/>
<keyword evidence="2" id="KW-1185">Reference proteome</keyword>
<dbReference type="Gene3D" id="2.130.10.10">
    <property type="entry name" value="YVTN repeat-like/Quinoprotein amine dehydrogenase"/>
    <property type="match status" value="1"/>
</dbReference>
<dbReference type="AlphaFoldDB" id="A0A3M7SN11"/>
<dbReference type="GO" id="GO:0042273">
    <property type="term" value="P:ribosomal large subunit biogenesis"/>
    <property type="evidence" value="ECO:0007669"/>
    <property type="project" value="InterPro"/>
</dbReference>
<dbReference type="GO" id="GO:0005730">
    <property type="term" value="C:nucleolus"/>
    <property type="evidence" value="ECO:0007669"/>
    <property type="project" value="InterPro"/>
</dbReference>
<comment type="caution">
    <text evidence="1">The sequence shown here is derived from an EMBL/GenBank/DDBJ whole genome shotgun (WGS) entry which is preliminary data.</text>
</comment>
<evidence type="ECO:0000313" key="2">
    <source>
        <dbReference type="Proteomes" id="UP000276133"/>
    </source>
</evidence>
<evidence type="ECO:0000313" key="1">
    <source>
        <dbReference type="EMBL" id="RNA36918.1"/>
    </source>
</evidence>
<dbReference type="InterPro" id="IPR001680">
    <property type="entry name" value="WD40_rpt"/>
</dbReference>
<protein>
    <submittedName>
        <fullName evidence="1">WD repeat-containing 74</fullName>
    </submittedName>
</protein>
<sequence length="371" mass="42368">MTLFDYNIFVGTDNGLLKGINSKTRSFNNLNSMENLTKDKEILQMSWFDQKTQQDIFFCTKDKHLVKFNTLKNIQDPFIQFGSFDCGLGDLKGMEIIEDKILTCVDKGLMKLWSVNEENLSKNLVSEIKCGSDIFAIKKNPFNINLIATGGIENDLKVWNLDKTEAIFKAKNVSDNWIQLREPVWVSAIDFLDENRVVIGTGHHQVRVYDLKTGIRKPIYNLTYGENPITAISVLPDFSNRVIVGNTRGEMEMIDLRSAVSKNDQCKTIKKYKGFQGTIKSIQIENCPQYKLNGSDLCVAACGLDRFLRLHHVESSSLFCKVYLKSRLNCLLFSKHEPIKPATKQSGEMEDDQVSNIWALMIFGVTWRQFD</sequence>
<proteinExistence type="predicted"/>
<accession>A0A3M7SN11</accession>
<dbReference type="PANTHER" id="PTHR16038">
    <property type="entry name" value="NOP SEVEN ASSOCIATED PROTEIN 1"/>
    <property type="match status" value="1"/>
</dbReference>
<dbReference type="InterPro" id="IPR036322">
    <property type="entry name" value="WD40_repeat_dom_sf"/>
</dbReference>
<dbReference type="EMBL" id="REGN01001111">
    <property type="protein sequence ID" value="RNA36918.1"/>
    <property type="molecule type" value="Genomic_DNA"/>
</dbReference>